<dbReference type="Proteomes" id="UP000030645">
    <property type="component" value="Unassembled WGS sequence"/>
</dbReference>
<evidence type="ECO:0000313" key="1">
    <source>
        <dbReference type="EMBL" id="EXB52671.1"/>
    </source>
</evidence>
<evidence type="ECO:0000313" key="2">
    <source>
        <dbReference type="Proteomes" id="UP000030645"/>
    </source>
</evidence>
<protein>
    <submittedName>
        <fullName evidence="1">Uncharacterized protein</fullName>
    </submittedName>
</protein>
<organism evidence="1 2">
    <name type="scientific">Morus notabilis</name>
    <dbReference type="NCBI Taxonomy" id="981085"/>
    <lineage>
        <taxon>Eukaryota</taxon>
        <taxon>Viridiplantae</taxon>
        <taxon>Streptophyta</taxon>
        <taxon>Embryophyta</taxon>
        <taxon>Tracheophyta</taxon>
        <taxon>Spermatophyta</taxon>
        <taxon>Magnoliopsida</taxon>
        <taxon>eudicotyledons</taxon>
        <taxon>Gunneridae</taxon>
        <taxon>Pentapetalae</taxon>
        <taxon>rosids</taxon>
        <taxon>fabids</taxon>
        <taxon>Rosales</taxon>
        <taxon>Moraceae</taxon>
        <taxon>Moreae</taxon>
        <taxon>Morus</taxon>
    </lineage>
</organism>
<name>W9R2I6_9ROSA</name>
<accession>W9R2I6</accession>
<reference evidence="2" key="1">
    <citation type="submission" date="2013-01" db="EMBL/GenBank/DDBJ databases">
        <title>Draft Genome Sequence of a Mulberry Tree, Morus notabilis C.K. Schneid.</title>
        <authorList>
            <person name="He N."/>
            <person name="Zhao S."/>
        </authorList>
    </citation>
    <scope>NUCLEOTIDE SEQUENCE</scope>
</reference>
<gene>
    <name evidence="1" type="ORF">L484_022448</name>
</gene>
<dbReference type="EMBL" id="KE344072">
    <property type="protein sequence ID" value="EXB52671.1"/>
    <property type="molecule type" value="Genomic_DNA"/>
</dbReference>
<dbReference type="AlphaFoldDB" id="W9R2I6"/>
<keyword evidence="2" id="KW-1185">Reference proteome</keyword>
<sequence>MGSEMYADDAKSNKFREKKTKTLVSLEQRDPTSIEVNCGMGFVHLTLRVHRNKSHNYRSQQPPSLTFLSLNPLPVSSTRRRHGRELHRNLNHLRPPLRFSNYFNVDFYRHCRYHRRH</sequence>
<proteinExistence type="predicted"/>